<evidence type="ECO:0000256" key="3">
    <source>
        <dbReference type="ARBA" id="ARBA00022707"/>
    </source>
</evidence>
<dbReference type="GO" id="GO:0005794">
    <property type="term" value="C:Golgi apparatus"/>
    <property type="evidence" value="ECO:0007669"/>
    <property type="project" value="TreeGrafter"/>
</dbReference>
<dbReference type="Proteomes" id="UP000053555">
    <property type="component" value="Unassembled WGS sequence"/>
</dbReference>
<gene>
    <name evidence="5" type="ORF">glysoja_033993</name>
</gene>
<evidence type="ECO:0000313" key="5">
    <source>
        <dbReference type="EMBL" id="KHM99295.1"/>
    </source>
</evidence>
<evidence type="ECO:0000256" key="4">
    <source>
        <dbReference type="ARBA" id="ARBA00023288"/>
    </source>
</evidence>
<sequence>MNPFLGAAMAQVRTNIVLFPFSYLINSSSEGSRNPIADSSLQVLLVLIHYHKCLVSEGYSVLKNQVSASSDSLPKENTYFSNNPYCRALERATDCELDCVDLEGNAHSDQLVKLPFAPLFDTLGIIKTGFKAYAGIPIAAITSPSSILYPKSELPFSWNSSLDGCVLGISPT</sequence>
<accession>A0A0B2NQF6</accession>
<proteinExistence type="inferred from homology"/>
<dbReference type="GO" id="GO:0007030">
    <property type="term" value="P:Golgi organization"/>
    <property type="evidence" value="ECO:0007669"/>
    <property type="project" value="TreeGrafter"/>
</dbReference>
<organism evidence="5">
    <name type="scientific">Glycine soja</name>
    <name type="common">Wild soybean</name>
    <dbReference type="NCBI Taxonomy" id="3848"/>
    <lineage>
        <taxon>Eukaryota</taxon>
        <taxon>Viridiplantae</taxon>
        <taxon>Streptophyta</taxon>
        <taxon>Embryophyta</taxon>
        <taxon>Tracheophyta</taxon>
        <taxon>Spermatophyta</taxon>
        <taxon>Magnoliopsida</taxon>
        <taxon>eudicotyledons</taxon>
        <taxon>Gunneridae</taxon>
        <taxon>Pentapetalae</taxon>
        <taxon>rosids</taxon>
        <taxon>fabids</taxon>
        <taxon>Fabales</taxon>
        <taxon>Fabaceae</taxon>
        <taxon>Papilionoideae</taxon>
        <taxon>50 kb inversion clade</taxon>
        <taxon>NPAAA clade</taxon>
        <taxon>indigoferoid/millettioid clade</taxon>
        <taxon>Phaseoleae</taxon>
        <taxon>Glycine</taxon>
        <taxon>Glycine subgen. Soja</taxon>
    </lineage>
</organism>
<evidence type="ECO:0000256" key="2">
    <source>
        <dbReference type="ARBA" id="ARBA00015736"/>
    </source>
</evidence>
<keyword evidence="4" id="KW-0449">Lipoprotein</keyword>
<reference evidence="5" key="1">
    <citation type="submission" date="2014-07" db="EMBL/GenBank/DDBJ databases">
        <title>Identification of a novel salt tolerance gene in wild soybean by whole-genome sequencing.</title>
        <authorList>
            <person name="Lam H.-M."/>
            <person name="Qi X."/>
            <person name="Li M.-W."/>
            <person name="Liu X."/>
            <person name="Xie M."/>
            <person name="Ni M."/>
            <person name="Xu X."/>
        </authorList>
    </citation>
    <scope>NUCLEOTIDE SEQUENCE [LARGE SCALE GENOMIC DNA]</scope>
    <source>
        <tissue evidence="5">Root</tissue>
    </source>
</reference>
<dbReference type="PANTHER" id="PTHR12895">
    <property type="entry name" value="DYMECLIN"/>
    <property type="match status" value="1"/>
</dbReference>
<protein>
    <recommendedName>
        <fullName evidence="2">Dymeclin</fullName>
    </recommendedName>
</protein>
<dbReference type="Pfam" id="PF09742">
    <property type="entry name" value="Dymeclin"/>
    <property type="match status" value="1"/>
</dbReference>
<dbReference type="PANTHER" id="PTHR12895:SF9">
    <property type="entry name" value="DYMECLIN"/>
    <property type="match status" value="1"/>
</dbReference>
<keyword evidence="3" id="KW-0519">Myristate</keyword>
<name>A0A0B2NQF6_GLYSO</name>
<dbReference type="InterPro" id="IPR019142">
    <property type="entry name" value="Dymeclin"/>
</dbReference>
<evidence type="ECO:0000256" key="1">
    <source>
        <dbReference type="ARBA" id="ARBA00010603"/>
    </source>
</evidence>
<dbReference type="AlphaFoldDB" id="A0A0B2NQF6"/>
<comment type="similarity">
    <text evidence="1">Belongs to the dymeclin family.</text>
</comment>
<dbReference type="EMBL" id="KN671822">
    <property type="protein sequence ID" value="KHM99295.1"/>
    <property type="molecule type" value="Genomic_DNA"/>
</dbReference>